<name>A0A9D2EJ06_9MICO</name>
<dbReference type="Proteomes" id="UP000824037">
    <property type="component" value="Unassembled WGS sequence"/>
</dbReference>
<dbReference type="InterPro" id="IPR023753">
    <property type="entry name" value="FAD/NAD-binding_dom"/>
</dbReference>
<dbReference type="PANTHER" id="PTHR42949:SF3">
    <property type="entry name" value="ANAEROBIC GLYCEROL-3-PHOSPHATE DEHYDROGENASE SUBUNIT B"/>
    <property type="match status" value="1"/>
</dbReference>
<evidence type="ECO:0000313" key="4">
    <source>
        <dbReference type="Proteomes" id="UP000824037"/>
    </source>
</evidence>
<reference evidence="3" key="2">
    <citation type="submission" date="2021-04" db="EMBL/GenBank/DDBJ databases">
        <authorList>
            <person name="Gilroy R."/>
        </authorList>
    </citation>
    <scope>NUCLEOTIDE SEQUENCE</scope>
    <source>
        <strain evidence="3">ChiGjej4B4-7305</strain>
    </source>
</reference>
<keyword evidence="1" id="KW-0560">Oxidoreductase</keyword>
<evidence type="ECO:0000259" key="2">
    <source>
        <dbReference type="Pfam" id="PF07992"/>
    </source>
</evidence>
<dbReference type="Pfam" id="PF07992">
    <property type="entry name" value="Pyr_redox_2"/>
    <property type="match status" value="1"/>
</dbReference>
<feature type="domain" description="FAD/NAD(P)-binding" evidence="2">
    <location>
        <begin position="11"/>
        <end position="301"/>
    </location>
</feature>
<proteinExistence type="predicted"/>
<dbReference type="SUPFAM" id="SSF51905">
    <property type="entry name" value="FAD/NAD(P)-binding domain"/>
    <property type="match status" value="1"/>
</dbReference>
<dbReference type="PANTHER" id="PTHR42949">
    <property type="entry name" value="ANAEROBIC GLYCEROL-3-PHOSPHATE DEHYDROGENASE SUBUNIT B"/>
    <property type="match status" value="1"/>
</dbReference>
<dbReference type="InterPro" id="IPR036188">
    <property type="entry name" value="FAD/NAD-bd_sf"/>
</dbReference>
<dbReference type="PRINTS" id="PR00368">
    <property type="entry name" value="FADPNR"/>
</dbReference>
<gene>
    <name evidence="3" type="ORF">H9815_21005</name>
</gene>
<dbReference type="PRINTS" id="PR00469">
    <property type="entry name" value="PNDRDTASEII"/>
</dbReference>
<dbReference type="EMBL" id="DXBY01000353">
    <property type="protein sequence ID" value="HIZ38265.1"/>
    <property type="molecule type" value="Genomic_DNA"/>
</dbReference>
<accession>A0A9D2EJ06</accession>
<organism evidence="3 4">
    <name type="scientific">Candidatus Ruania gallistercoris</name>
    <dbReference type="NCBI Taxonomy" id="2838746"/>
    <lineage>
        <taxon>Bacteria</taxon>
        <taxon>Bacillati</taxon>
        <taxon>Actinomycetota</taxon>
        <taxon>Actinomycetes</taxon>
        <taxon>Micrococcales</taxon>
        <taxon>Ruaniaceae</taxon>
        <taxon>Ruania</taxon>
    </lineage>
</organism>
<dbReference type="AlphaFoldDB" id="A0A9D2EJ06"/>
<dbReference type="Gene3D" id="3.50.50.60">
    <property type="entry name" value="FAD/NAD(P)-binding domain"/>
    <property type="match status" value="2"/>
</dbReference>
<reference evidence="3" key="1">
    <citation type="journal article" date="2021" name="PeerJ">
        <title>Extensive microbial diversity within the chicken gut microbiome revealed by metagenomics and culture.</title>
        <authorList>
            <person name="Gilroy R."/>
            <person name="Ravi A."/>
            <person name="Getino M."/>
            <person name="Pursley I."/>
            <person name="Horton D.L."/>
            <person name="Alikhan N.F."/>
            <person name="Baker D."/>
            <person name="Gharbi K."/>
            <person name="Hall N."/>
            <person name="Watson M."/>
            <person name="Adriaenssens E.M."/>
            <person name="Foster-Nyarko E."/>
            <person name="Jarju S."/>
            <person name="Secka A."/>
            <person name="Antonio M."/>
            <person name="Oren A."/>
            <person name="Chaudhuri R.R."/>
            <person name="La Ragione R."/>
            <person name="Hildebrand F."/>
            <person name="Pallen M.J."/>
        </authorList>
    </citation>
    <scope>NUCLEOTIDE SEQUENCE</scope>
    <source>
        <strain evidence="3">ChiGjej4B4-7305</strain>
    </source>
</reference>
<evidence type="ECO:0000256" key="1">
    <source>
        <dbReference type="ARBA" id="ARBA00023002"/>
    </source>
</evidence>
<dbReference type="GO" id="GO:0016491">
    <property type="term" value="F:oxidoreductase activity"/>
    <property type="evidence" value="ECO:0007669"/>
    <property type="project" value="UniProtKB-KW"/>
</dbReference>
<comment type="caution">
    <text evidence="3">The sequence shown here is derived from an EMBL/GenBank/DDBJ whole genome shotgun (WGS) entry which is preliminary data.</text>
</comment>
<protein>
    <submittedName>
        <fullName evidence="3">NAD(P)/FAD-dependent oxidoreductase</fullName>
    </submittedName>
</protein>
<evidence type="ECO:0000313" key="3">
    <source>
        <dbReference type="EMBL" id="HIZ38265.1"/>
    </source>
</evidence>
<sequence length="417" mass="44672">MSETPTVLTPTVAIIGGGPAGLSAATTLARAVDGEVLVLDREPEAGGIPRHADHPGYGIRDRKRFMSGPAYARALVADATRAGARIMTQAMVTGWSDERTVLVTTPQGRVQVRPEVFLFATGARERPRTARMVPGGRPGGVLTTGQLQNLVHLNHERVGARAVVVGAELVSWSAVMTLSEAGCRTEALISQNPKGESYWLFRVPGALWFRTRVQTSSRVVRIHGKQQVTGVEVENTATGRRRVIACDTVVFTGDWIADHELLRMAGIELDAASSSPVVDTAMRTSKDGVFAVGNLNHPVETADVVALEGEFVAARIVEYLRGKGRAGATVPLAVDGPIRWISPSVYAPAGPEPARKRLVAWVDRFIPRPVVTVTQGGQQLARRQLLWPAAPGRAFRIPSSMLHGVTEGGGEVRIAVH</sequence>
<dbReference type="InterPro" id="IPR051691">
    <property type="entry name" value="Metab_Enz_Cyan_OpOx_G3PDH"/>
</dbReference>